<name>A0A6P4EYW0_DRORH</name>
<feature type="transmembrane region" description="Helical" evidence="12">
    <location>
        <begin position="551"/>
        <end position="567"/>
    </location>
</feature>
<dbReference type="GO" id="GO:0005789">
    <property type="term" value="C:endoplasmic reticulum membrane"/>
    <property type="evidence" value="ECO:0007669"/>
    <property type="project" value="UniProtKB-SubCell"/>
</dbReference>
<dbReference type="EC" id="2.-.-.-" evidence="12"/>
<proteinExistence type="inferred from homology"/>
<evidence type="ECO:0000256" key="2">
    <source>
        <dbReference type="ARBA" id="ARBA00004687"/>
    </source>
</evidence>
<comment type="similarity">
    <text evidence="3 12">Belongs to the PIGG/PIGN/PIGO family. PIGN subfamily.</text>
</comment>
<keyword evidence="8 12" id="KW-0256">Endoplasmic reticulum</keyword>
<comment type="function">
    <text evidence="12">Ethanolamine phosphate transferase involved in glycosylphosphatidylinositol-anchor biosynthesis. Transfers ethanolamine phosphate to the first alpha-1,4-linked mannose of the glycosylphosphatidylinositol precursor of GPI-anchor.</text>
</comment>
<evidence type="ECO:0000256" key="5">
    <source>
        <dbReference type="ARBA" id="ARBA00022502"/>
    </source>
</evidence>
<feature type="transmembrane region" description="Helical" evidence="12">
    <location>
        <begin position="800"/>
        <end position="820"/>
    </location>
</feature>
<comment type="pathway">
    <text evidence="2 12">Glycolipid biosynthesis; glycosylphosphatidylinositol-anchor biosynthesis.</text>
</comment>
<dbReference type="Pfam" id="PF04987">
    <property type="entry name" value="PigN"/>
    <property type="match status" value="1"/>
</dbReference>
<comment type="subcellular location">
    <subcellularLocation>
        <location evidence="1 12">Endoplasmic reticulum membrane</location>
        <topology evidence="1 12">Multi-pass membrane protein</topology>
    </subcellularLocation>
</comment>
<sequence>MCYIVVFLLCRRLKYRLVKIVKNLIKMWKAQAVVVHLLLIACLWRIYNQTGPLDHLEPQKTLSEMGLPQPADRLVIFLVEGLRADTLFSHNCSRASYLRDIVMRDGVVGISKASVPTLTTSAQVALFAGFNGVPPLLPTDKFDTIFNRTLGSDEGTVLSFTNITDLRARLMNNACLTMLKNRTRVVIFVYMGDVGGASPLDLEYQKKLHNAQRSIRDAYDLIEGKFNDWKTAYLLTSAHGLSNFGSHGGGSDEERNTPFFLWGVGINRMATNVSHNLVVNNSSGSLPLHKLDQIQLAPLMSALIGLPPPVNNLAKLPLEYIKVSREYERKAMHLNALQLLAQAKAIIRRHELGVFHKWLPKSKDLDLQRIAHYQNQMNHLGDMGWRGKAMETSILAIEVAQEALKFYYGYYHIPLVVTTVLALLGWQLYLTVKISQNSRDSKDQRRGYFTWSTIVLASLGLLLGQLVFLQWAPFLTVICLVVPFGIWCMTLAECPLKDNWIFEPLAHLRWVLAPAAMIVLALYCRCPCTLTYAVCVIFYNRRGWVHPSAKFLAWLALVILLCGFLWSQKGLQILMNTNYRVTLQAISMLLVIVRPLFCNENHKWSVWIINIGILVIGGIGIMLRKMGMPVPIYIMAANWTYLIYAFASLPYSGTSSPRSRLQLICFNLLTLHALLSDSYTSLFAQGLIIEYQMGIEVHKESRKAEEDDEVKEQRLLTPSKHVQMSYRFAVSILLYFYVSLLGTGHWMCSFTYSANTARLFLPDSWSGPMPLLVLIHLLIPSLIILSSLQALSSFGRQEIRSIFTCVMLICNIVVSFYVVFVPHHANWPTTHPSVINALLAQLTVVLLLICDTYVNFFFGGLNMIKIPAPKRSITEVQSQRSRSNSPTVNLSEV</sequence>
<dbReference type="AlphaFoldDB" id="A0A6P4EYW0"/>
<dbReference type="Proteomes" id="UP001652680">
    <property type="component" value="Unassembled WGS sequence"/>
</dbReference>
<feature type="transmembrane region" description="Helical" evidence="12">
    <location>
        <begin position="512"/>
        <end position="539"/>
    </location>
</feature>
<dbReference type="InterPro" id="IPR017852">
    <property type="entry name" value="GPI_EtnP_transferase_1_C"/>
</dbReference>
<dbReference type="EnsemblMetazoa" id="XM_017124844.1">
    <property type="protein sequence ID" value="XP_016980333.1"/>
    <property type="gene ID" value="LOC108045497"/>
</dbReference>
<dbReference type="InterPro" id="IPR037671">
    <property type="entry name" value="PIGN_N"/>
</dbReference>
<feature type="transmembrane region" description="Helical" evidence="12">
    <location>
        <begin position="448"/>
        <end position="468"/>
    </location>
</feature>
<keyword evidence="9 12" id="KW-1133">Transmembrane helix</keyword>
<evidence type="ECO:0000256" key="1">
    <source>
        <dbReference type="ARBA" id="ARBA00004477"/>
    </source>
</evidence>
<evidence type="ECO:0000256" key="7">
    <source>
        <dbReference type="ARBA" id="ARBA00022692"/>
    </source>
</evidence>
<protein>
    <recommendedName>
        <fullName evidence="4 12">GPI ethanolamine phosphate transferase 1</fullName>
        <ecNumber evidence="12">2.-.-.-</ecNumber>
    </recommendedName>
</protein>
<evidence type="ECO:0000256" key="11">
    <source>
        <dbReference type="ARBA" id="ARBA00023180"/>
    </source>
</evidence>
<dbReference type="SUPFAM" id="SSF53649">
    <property type="entry name" value="Alkaline phosphatase-like"/>
    <property type="match status" value="1"/>
</dbReference>
<dbReference type="InterPro" id="IPR017850">
    <property type="entry name" value="Alkaline_phosphatase_core_sf"/>
</dbReference>
<keyword evidence="5 12" id="KW-0337">GPI-anchor biosynthesis</keyword>
<evidence type="ECO:0000313" key="16">
    <source>
        <dbReference type="RefSeq" id="XP_016980333.1"/>
    </source>
</evidence>
<evidence type="ECO:0000256" key="9">
    <source>
        <dbReference type="ARBA" id="ARBA00022989"/>
    </source>
</evidence>
<dbReference type="CDD" id="cd16020">
    <property type="entry name" value="GPI_EPT_1"/>
    <property type="match status" value="1"/>
</dbReference>
<organism evidence="16">
    <name type="scientific">Drosophila rhopaloa</name>
    <name type="common">Fruit fly</name>
    <dbReference type="NCBI Taxonomy" id="1041015"/>
    <lineage>
        <taxon>Eukaryota</taxon>
        <taxon>Metazoa</taxon>
        <taxon>Ecdysozoa</taxon>
        <taxon>Arthropoda</taxon>
        <taxon>Hexapoda</taxon>
        <taxon>Insecta</taxon>
        <taxon>Pterygota</taxon>
        <taxon>Neoptera</taxon>
        <taxon>Endopterygota</taxon>
        <taxon>Diptera</taxon>
        <taxon>Brachycera</taxon>
        <taxon>Muscomorpha</taxon>
        <taxon>Ephydroidea</taxon>
        <taxon>Drosophilidae</taxon>
        <taxon>Drosophila</taxon>
        <taxon>Sophophora</taxon>
    </lineage>
</organism>
<evidence type="ECO:0000256" key="4">
    <source>
        <dbReference type="ARBA" id="ARBA00020831"/>
    </source>
</evidence>
<dbReference type="PANTHER" id="PTHR12250">
    <property type="entry name" value="PHOSPHATIDYLINOSITOL GLYCAN, CLASS N"/>
    <property type="match status" value="1"/>
</dbReference>
<dbReference type="GO" id="GO:0006506">
    <property type="term" value="P:GPI anchor biosynthetic process"/>
    <property type="evidence" value="ECO:0007669"/>
    <property type="project" value="UniProtKB-UniPathway"/>
</dbReference>
<reference evidence="15" key="1">
    <citation type="journal article" date="2021" name="Elife">
        <title>Highly contiguous assemblies of 101 drosophilid genomes.</title>
        <authorList>
            <person name="Kim B.Y."/>
            <person name="Wang J.R."/>
            <person name="Miller D.E."/>
            <person name="Barmina O."/>
            <person name="Delaney E."/>
            <person name="Thompson A."/>
            <person name="Comeault A.A."/>
            <person name="Peede D."/>
            <person name="D'Agostino E.R."/>
            <person name="Pelaez J."/>
            <person name="Aguilar J.M."/>
            <person name="Haji D."/>
            <person name="Matsunaga T."/>
            <person name="Armstrong E.E."/>
            <person name="Zych M."/>
            <person name="Ogawa Y."/>
            <person name="Stamenkovic-Radak M."/>
            <person name="Jelic M."/>
            <person name="Veselinovic M.S."/>
            <person name="Tanaskovic M."/>
            <person name="Eric P."/>
            <person name="Gao J.J."/>
            <person name="Katoh T.K."/>
            <person name="Toda M.J."/>
            <person name="Watabe H."/>
            <person name="Watada M."/>
            <person name="Davis J.S."/>
            <person name="Moyle L.C."/>
            <person name="Manoli G."/>
            <person name="Bertolini E."/>
            <person name="Kostal V."/>
            <person name="Hawley R.S."/>
            <person name="Takahashi A."/>
            <person name="Jones C.D."/>
            <person name="Price D.K."/>
            <person name="Whiteman N."/>
            <person name="Kopp A."/>
            <person name="Matute D.R."/>
            <person name="Petrov D.A."/>
        </authorList>
    </citation>
    <scope>NUCLEOTIDE SEQUENCE [LARGE SCALE GENOMIC DNA]</scope>
</reference>
<keyword evidence="10 12" id="KW-0472">Membrane</keyword>
<evidence type="ECO:0000256" key="8">
    <source>
        <dbReference type="ARBA" id="ARBA00022824"/>
    </source>
</evidence>
<reference evidence="16" key="2">
    <citation type="submission" date="2025-04" db="UniProtKB">
        <authorList>
            <consortium name="RefSeq"/>
        </authorList>
    </citation>
    <scope>IDENTIFICATION</scope>
</reference>
<keyword evidence="7 12" id="KW-0812">Transmembrane</keyword>
<reference evidence="14" key="3">
    <citation type="submission" date="2025-05" db="UniProtKB">
        <authorList>
            <consortium name="EnsemblMetazoa"/>
        </authorList>
    </citation>
    <scope>IDENTIFICATION</scope>
</reference>
<feature type="transmembrane region" description="Helical" evidence="12">
    <location>
        <begin position="604"/>
        <end position="623"/>
    </location>
</feature>
<feature type="transmembrane region" description="Helical" evidence="12">
    <location>
        <begin position="840"/>
        <end position="861"/>
    </location>
</feature>
<dbReference type="InterPro" id="IPR007070">
    <property type="entry name" value="GPI_EtnP_transferase_1"/>
</dbReference>
<feature type="transmembrane region" description="Helical" evidence="12">
    <location>
        <begin position="579"/>
        <end position="597"/>
    </location>
</feature>
<feature type="transmembrane region" description="Helical" evidence="12">
    <location>
        <begin position="728"/>
        <end position="747"/>
    </location>
</feature>
<dbReference type="UniPathway" id="UPA00196"/>
<evidence type="ECO:0000313" key="14">
    <source>
        <dbReference type="EnsemblMetazoa" id="XP_016980333.1"/>
    </source>
</evidence>
<feature type="transmembrane region" description="Helical" evidence="12">
    <location>
        <begin position="630"/>
        <end position="649"/>
    </location>
</feature>
<dbReference type="RefSeq" id="XP_016980333.1">
    <property type="nucleotide sequence ID" value="XM_017124844.1"/>
</dbReference>
<dbReference type="GO" id="GO:0051377">
    <property type="term" value="F:mannose-ethanolamine phosphotransferase activity"/>
    <property type="evidence" value="ECO:0007669"/>
    <property type="project" value="UniProtKB-UniRule"/>
</dbReference>
<evidence type="ECO:0000256" key="12">
    <source>
        <dbReference type="RuleBase" id="RU367138"/>
    </source>
</evidence>
<dbReference type="OrthoDB" id="2748310at2759"/>
<evidence type="ECO:0000259" key="13">
    <source>
        <dbReference type="Pfam" id="PF04987"/>
    </source>
</evidence>
<dbReference type="PANTHER" id="PTHR12250:SF0">
    <property type="entry name" value="GPI ETHANOLAMINE PHOSPHATE TRANSFERASE 1"/>
    <property type="match status" value="1"/>
</dbReference>
<evidence type="ECO:0000256" key="6">
    <source>
        <dbReference type="ARBA" id="ARBA00022679"/>
    </source>
</evidence>
<keyword evidence="15" id="KW-1185">Reference proteome</keyword>
<feature type="domain" description="GPI ethanolamine phosphate transferase 1 C-terminal" evidence="13">
    <location>
        <begin position="402"/>
        <end position="821"/>
    </location>
</feature>
<keyword evidence="6 12" id="KW-0808">Transferase</keyword>
<evidence type="ECO:0000313" key="15">
    <source>
        <dbReference type="Proteomes" id="UP001652680"/>
    </source>
</evidence>
<evidence type="ECO:0000256" key="10">
    <source>
        <dbReference type="ARBA" id="ARBA00023136"/>
    </source>
</evidence>
<evidence type="ECO:0000256" key="3">
    <source>
        <dbReference type="ARBA" id="ARBA00008400"/>
    </source>
</evidence>
<feature type="transmembrane region" description="Helical" evidence="12">
    <location>
        <begin position="767"/>
        <end position="788"/>
    </location>
</feature>
<dbReference type="Gene3D" id="3.40.720.10">
    <property type="entry name" value="Alkaline Phosphatase, subunit A"/>
    <property type="match status" value="1"/>
</dbReference>
<gene>
    <name evidence="16" type="primary">LOC108045497</name>
    <name evidence="14" type="synonym">108045497</name>
</gene>
<dbReference type="GeneID" id="108045497"/>
<comment type="caution">
    <text evidence="12">Lacks conserved residue(s) required for the propagation of feature annotation.</text>
</comment>
<feature type="transmembrane region" description="Helical" evidence="12">
    <location>
        <begin position="408"/>
        <end position="428"/>
    </location>
</feature>
<accession>A0A6P4EYW0</accession>
<keyword evidence="11" id="KW-0325">Glycoprotein</keyword>